<accession>A0A3N4LQI8</accession>
<protein>
    <submittedName>
        <fullName evidence="1">Uncharacterized protein</fullName>
    </submittedName>
</protein>
<gene>
    <name evidence="1" type="ORF">L211DRAFT_838392</name>
</gene>
<dbReference type="InParanoid" id="A0A3N4LQI8"/>
<dbReference type="AlphaFoldDB" id="A0A3N4LQI8"/>
<name>A0A3N4LQI8_9PEZI</name>
<dbReference type="EMBL" id="ML121544">
    <property type="protein sequence ID" value="RPB23938.1"/>
    <property type="molecule type" value="Genomic_DNA"/>
</dbReference>
<organism evidence="1 2">
    <name type="scientific">Terfezia boudieri ATCC MYA-4762</name>
    <dbReference type="NCBI Taxonomy" id="1051890"/>
    <lineage>
        <taxon>Eukaryota</taxon>
        <taxon>Fungi</taxon>
        <taxon>Dikarya</taxon>
        <taxon>Ascomycota</taxon>
        <taxon>Pezizomycotina</taxon>
        <taxon>Pezizomycetes</taxon>
        <taxon>Pezizales</taxon>
        <taxon>Pezizaceae</taxon>
        <taxon>Terfezia</taxon>
    </lineage>
</organism>
<sequence>MFLRNHLHILSRLWFAILDKLARIPELVFESSPFLFIILNTIERLPSSSFSSHLLEMVGETSPQGASTPQQQPSYQLSSLDNLHALCLPCWYLNLLSPRAPFSLRAPFSMAPSISSSEATLNTLMPRRPHNPLLHGTIFSSNAQPVAPPLRGHKLWHLNLPPQVVRDTINSVLGTTCGALNLLLCSAPDVRSRCYDDITTSTGSS</sequence>
<evidence type="ECO:0000313" key="1">
    <source>
        <dbReference type="EMBL" id="RPB23938.1"/>
    </source>
</evidence>
<keyword evidence="2" id="KW-1185">Reference proteome</keyword>
<dbReference type="Proteomes" id="UP000267821">
    <property type="component" value="Unassembled WGS sequence"/>
</dbReference>
<proteinExistence type="predicted"/>
<evidence type="ECO:0000313" key="2">
    <source>
        <dbReference type="Proteomes" id="UP000267821"/>
    </source>
</evidence>
<reference evidence="1 2" key="1">
    <citation type="journal article" date="2018" name="Nat. Ecol. Evol.">
        <title>Pezizomycetes genomes reveal the molecular basis of ectomycorrhizal truffle lifestyle.</title>
        <authorList>
            <person name="Murat C."/>
            <person name="Payen T."/>
            <person name="Noel B."/>
            <person name="Kuo A."/>
            <person name="Morin E."/>
            <person name="Chen J."/>
            <person name="Kohler A."/>
            <person name="Krizsan K."/>
            <person name="Balestrini R."/>
            <person name="Da Silva C."/>
            <person name="Montanini B."/>
            <person name="Hainaut M."/>
            <person name="Levati E."/>
            <person name="Barry K.W."/>
            <person name="Belfiori B."/>
            <person name="Cichocki N."/>
            <person name="Clum A."/>
            <person name="Dockter R.B."/>
            <person name="Fauchery L."/>
            <person name="Guy J."/>
            <person name="Iotti M."/>
            <person name="Le Tacon F."/>
            <person name="Lindquist E.A."/>
            <person name="Lipzen A."/>
            <person name="Malagnac F."/>
            <person name="Mello A."/>
            <person name="Molinier V."/>
            <person name="Miyauchi S."/>
            <person name="Poulain J."/>
            <person name="Riccioni C."/>
            <person name="Rubini A."/>
            <person name="Sitrit Y."/>
            <person name="Splivallo R."/>
            <person name="Traeger S."/>
            <person name="Wang M."/>
            <person name="Zifcakova L."/>
            <person name="Wipf D."/>
            <person name="Zambonelli A."/>
            <person name="Paolocci F."/>
            <person name="Nowrousian M."/>
            <person name="Ottonello S."/>
            <person name="Baldrian P."/>
            <person name="Spatafora J.W."/>
            <person name="Henrissat B."/>
            <person name="Nagy L.G."/>
            <person name="Aury J.M."/>
            <person name="Wincker P."/>
            <person name="Grigoriev I.V."/>
            <person name="Bonfante P."/>
            <person name="Martin F.M."/>
        </authorList>
    </citation>
    <scope>NUCLEOTIDE SEQUENCE [LARGE SCALE GENOMIC DNA]</scope>
    <source>
        <strain evidence="1 2">ATCC MYA-4762</strain>
    </source>
</reference>